<evidence type="ECO:0000259" key="1">
    <source>
        <dbReference type="Pfam" id="PF01778"/>
    </source>
</evidence>
<evidence type="ECO:0000313" key="2">
    <source>
        <dbReference type="Proteomes" id="UP000887574"/>
    </source>
</evidence>
<feature type="domain" description="Ribosomal eL28/Mak16" evidence="1">
    <location>
        <begin position="40"/>
        <end position="103"/>
    </location>
</feature>
<dbReference type="Proteomes" id="UP000887574">
    <property type="component" value="Unplaced"/>
</dbReference>
<name>A0A915CXQ6_9BILA</name>
<protein>
    <submittedName>
        <fullName evidence="3">Ribosomal L28e/Mak16 domain-containing protein</fullName>
    </submittedName>
</protein>
<sequence>MTPSTSSGRPFATTAVFCDTSVPAIQWPGEQERRGHSAKKDGKGVQVTTKIKNSALHPALSTTRVFLDKNDRRTLKSVKKSVKNYKPAHAKHCLRLTSQILRSQKTPSKKHQSKNADL</sequence>
<dbReference type="Gene3D" id="3.30.390.110">
    <property type="match status" value="1"/>
</dbReference>
<evidence type="ECO:0000313" key="3">
    <source>
        <dbReference type="WBParaSite" id="jg13262"/>
    </source>
</evidence>
<dbReference type="WBParaSite" id="jg13262">
    <property type="protein sequence ID" value="jg13262"/>
    <property type="gene ID" value="jg13262"/>
</dbReference>
<keyword evidence="2" id="KW-1185">Reference proteome</keyword>
<organism evidence="2 3">
    <name type="scientific">Ditylenchus dipsaci</name>
    <dbReference type="NCBI Taxonomy" id="166011"/>
    <lineage>
        <taxon>Eukaryota</taxon>
        <taxon>Metazoa</taxon>
        <taxon>Ecdysozoa</taxon>
        <taxon>Nematoda</taxon>
        <taxon>Chromadorea</taxon>
        <taxon>Rhabditida</taxon>
        <taxon>Tylenchina</taxon>
        <taxon>Tylenchomorpha</taxon>
        <taxon>Sphaerularioidea</taxon>
        <taxon>Anguinidae</taxon>
        <taxon>Anguininae</taxon>
        <taxon>Ditylenchus</taxon>
    </lineage>
</organism>
<accession>A0A915CXQ6</accession>
<dbReference type="Pfam" id="PF01778">
    <property type="entry name" value="Ribosomal_L28e"/>
    <property type="match status" value="1"/>
</dbReference>
<dbReference type="InterPro" id="IPR029004">
    <property type="entry name" value="Ribosomal_eL28/Mak16"/>
</dbReference>
<dbReference type="AlphaFoldDB" id="A0A915CXQ6"/>
<reference evidence="3" key="1">
    <citation type="submission" date="2022-11" db="UniProtKB">
        <authorList>
            <consortium name="WormBaseParasite"/>
        </authorList>
    </citation>
    <scope>IDENTIFICATION</scope>
</reference>
<proteinExistence type="predicted"/>